<keyword evidence="14" id="KW-1185">Reference proteome</keyword>
<dbReference type="GO" id="GO:0005737">
    <property type="term" value="C:cytoplasm"/>
    <property type="evidence" value="ECO:0007669"/>
    <property type="project" value="TreeGrafter"/>
</dbReference>
<feature type="domain" description="Orn/DAP/Arg decarboxylase 2 N-terminal" evidence="12">
    <location>
        <begin position="169"/>
        <end position="405"/>
    </location>
</feature>
<comment type="pathway">
    <text evidence="5">Amine and polyamine biosynthesis; putrescine biosynthesis via L-ornithine pathway; putrescine from L-ornithine: step 1/1.</text>
</comment>
<evidence type="ECO:0000256" key="9">
    <source>
        <dbReference type="RuleBase" id="RU003737"/>
    </source>
</evidence>
<evidence type="ECO:0000256" key="8">
    <source>
        <dbReference type="ARBA" id="ARBA00049127"/>
    </source>
</evidence>
<dbReference type="Gene3D" id="3.20.20.10">
    <property type="entry name" value="Alanine racemase"/>
    <property type="match status" value="1"/>
</dbReference>
<dbReference type="Proteomes" id="UP000256970">
    <property type="component" value="Unassembled WGS sequence"/>
</dbReference>
<dbReference type="CDD" id="cd00622">
    <property type="entry name" value="PLPDE_III_ODC"/>
    <property type="match status" value="1"/>
</dbReference>
<organism evidence="13 14">
    <name type="scientific">Tetradesmus obliquus</name>
    <name type="common">Green alga</name>
    <name type="synonym">Acutodesmus obliquus</name>
    <dbReference type="NCBI Taxonomy" id="3088"/>
    <lineage>
        <taxon>Eukaryota</taxon>
        <taxon>Viridiplantae</taxon>
        <taxon>Chlorophyta</taxon>
        <taxon>core chlorophytes</taxon>
        <taxon>Chlorophyceae</taxon>
        <taxon>CS clade</taxon>
        <taxon>Sphaeropleales</taxon>
        <taxon>Scenedesmaceae</taxon>
        <taxon>Tetradesmus</taxon>
    </lineage>
</organism>
<dbReference type="UniPathway" id="UPA00535">
    <property type="reaction ID" value="UER00288"/>
</dbReference>
<keyword evidence="3" id="KW-0663">Pyridoxal phosphate</keyword>
<evidence type="ECO:0000256" key="6">
    <source>
        <dbReference type="ARBA" id="ARBA00034138"/>
    </source>
</evidence>
<gene>
    <name evidence="13" type="ORF">BQ4739_LOCUS17727</name>
</gene>
<dbReference type="InterPro" id="IPR002433">
    <property type="entry name" value="Orn_de-COase"/>
</dbReference>
<protein>
    <recommendedName>
        <fullName evidence="6">ornithine decarboxylase</fullName>
        <ecNumber evidence="6">4.1.1.17</ecNumber>
    </recommendedName>
</protein>
<dbReference type="PROSITE" id="PS00878">
    <property type="entry name" value="ODR_DC_2_1"/>
    <property type="match status" value="1"/>
</dbReference>
<comment type="catalytic activity">
    <reaction evidence="8">
        <text>L-ornithine + H(+) = putrescine + CO2</text>
        <dbReference type="Rhea" id="RHEA:22964"/>
        <dbReference type="ChEBI" id="CHEBI:15378"/>
        <dbReference type="ChEBI" id="CHEBI:16526"/>
        <dbReference type="ChEBI" id="CHEBI:46911"/>
        <dbReference type="ChEBI" id="CHEBI:326268"/>
        <dbReference type="EC" id="4.1.1.17"/>
    </reaction>
</comment>
<dbReference type="InterPro" id="IPR009006">
    <property type="entry name" value="Ala_racemase/Decarboxylase_C"/>
</dbReference>
<evidence type="ECO:0000259" key="12">
    <source>
        <dbReference type="Pfam" id="PF02784"/>
    </source>
</evidence>
<dbReference type="AlphaFoldDB" id="A0A383WIT1"/>
<evidence type="ECO:0000259" key="11">
    <source>
        <dbReference type="Pfam" id="PF00278"/>
    </source>
</evidence>
<dbReference type="GO" id="GO:0004586">
    <property type="term" value="F:ornithine decarboxylase activity"/>
    <property type="evidence" value="ECO:0007669"/>
    <property type="project" value="UniProtKB-EC"/>
</dbReference>
<dbReference type="InterPro" id="IPR022644">
    <property type="entry name" value="De-COase2_N"/>
</dbReference>
<dbReference type="PROSITE" id="PS00879">
    <property type="entry name" value="ODR_DC_2_2"/>
    <property type="match status" value="1"/>
</dbReference>
<dbReference type="EC" id="4.1.1.17" evidence="6"/>
<feature type="domain" description="Orn/DAP/Arg decarboxylase 2 C-terminal" evidence="11">
    <location>
        <begin position="163"/>
        <end position="511"/>
    </location>
</feature>
<evidence type="ECO:0000256" key="3">
    <source>
        <dbReference type="ARBA" id="ARBA00022898"/>
    </source>
</evidence>
<evidence type="ECO:0000313" key="13">
    <source>
        <dbReference type="EMBL" id="SZX77370.1"/>
    </source>
</evidence>
<name>A0A383WIT1_TETOB</name>
<dbReference type="PRINTS" id="PR01179">
    <property type="entry name" value="ODADCRBXLASE"/>
</dbReference>
<reference evidence="13 14" key="1">
    <citation type="submission" date="2016-10" db="EMBL/GenBank/DDBJ databases">
        <authorList>
            <person name="Cai Z."/>
        </authorList>
    </citation>
    <scope>NUCLEOTIDE SEQUENCE [LARGE SCALE GENOMIC DNA]</scope>
</reference>
<dbReference type="Pfam" id="PF02784">
    <property type="entry name" value="Orn_Arg_deC_N"/>
    <property type="match status" value="1"/>
</dbReference>
<evidence type="ECO:0000256" key="2">
    <source>
        <dbReference type="ARBA" id="ARBA00008872"/>
    </source>
</evidence>
<evidence type="ECO:0000256" key="5">
    <source>
        <dbReference type="ARBA" id="ARBA00034115"/>
    </source>
</evidence>
<accession>A0A383WIT1</accession>
<dbReference type="Gene3D" id="2.40.37.10">
    <property type="entry name" value="Lyase, Ornithine Decarboxylase, Chain A, domain 1"/>
    <property type="match status" value="1"/>
</dbReference>
<evidence type="ECO:0000256" key="7">
    <source>
        <dbReference type="ARBA" id="ARBA00046672"/>
    </source>
</evidence>
<dbReference type="InterPro" id="IPR029066">
    <property type="entry name" value="PLP-binding_barrel"/>
</dbReference>
<dbReference type="STRING" id="3088.A0A383WIT1"/>
<dbReference type="PRINTS" id="PR01182">
    <property type="entry name" value="ORNDCRBXLASE"/>
</dbReference>
<dbReference type="Pfam" id="PF00278">
    <property type="entry name" value="Orn_DAP_Arg_deC"/>
    <property type="match status" value="1"/>
</dbReference>
<dbReference type="PANTHER" id="PTHR11482:SF6">
    <property type="entry name" value="ORNITHINE DECARBOXYLASE 1-RELATED"/>
    <property type="match status" value="1"/>
</dbReference>
<dbReference type="GO" id="GO:0033387">
    <property type="term" value="P:putrescine biosynthetic process from arginine, via ornithine"/>
    <property type="evidence" value="ECO:0007669"/>
    <property type="project" value="UniProtKB-UniPathway"/>
</dbReference>
<evidence type="ECO:0000256" key="10">
    <source>
        <dbReference type="SAM" id="MobiDB-lite"/>
    </source>
</evidence>
<evidence type="ECO:0000256" key="4">
    <source>
        <dbReference type="ARBA" id="ARBA00023239"/>
    </source>
</evidence>
<keyword evidence="4" id="KW-0456">Lyase</keyword>
<comment type="subunit">
    <text evidence="7">Homodimer. Only the dimer is catalytically active, as the active sites are constructed of residues from both monomers.</text>
</comment>
<feature type="compositionally biased region" description="Basic and acidic residues" evidence="10">
    <location>
        <begin position="619"/>
        <end position="635"/>
    </location>
</feature>
<dbReference type="PANTHER" id="PTHR11482">
    <property type="entry name" value="ARGININE/DIAMINOPIMELATE/ORNITHINE DECARBOXYLASE"/>
    <property type="match status" value="1"/>
</dbReference>
<dbReference type="EMBL" id="FNXT01001282">
    <property type="protein sequence ID" value="SZX77370.1"/>
    <property type="molecule type" value="Genomic_DNA"/>
</dbReference>
<dbReference type="InterPro" id="IPR022653">
    <property type="entry name" value="De-COase2_pyr-phos_BS"/>
</dbReference>
<comment type="similarity">
    <text evidence="2 9">Belongs to the Orn/Lys/Arg decarboxylase class-II family.</text>
</comment>
<dbReference type="InterPro" id="IPR022657">
    <property type="entry name" value="De-COase2_CS"/>
</dbReference>
<dbReference type="SUPFAM" id="SSF51419">
    <property type="entry name" value="PLP-binding barrel"/>
    <property type="match status" value="1"/>
</dbReference>
<sequence>MTQQMMSSMAPVHASPFAALADCKDACMPAAADAEAAAALVQLCQQQPMAQQQRAATCGYPNACSGTPAAVRGSLPLHMDLDALLAAASCKPGYNSTGMPVSCKPASIPASLQAAEAAAAHRASAVSAVLQEYGALQVASGSPAGIADAALGVIGGSGVCDTFYVYDLGEVARLHATWLDTMPRVAPFYAVKCNPEPGMVAMLNALGAGFDCASVQELKCAAAHNVPQDRVIFANPCKRPADFRYARENGVEYTTFDCVSELEKIAAGYPAFKCVLRIRCDDADAKINLGLKYGADLSDVPMLLGMARHLGLQVVGVSFHVGSGCQNVGVYADAIAAAREAFDMAASYGFNMELLDIGGGFTAPYDEPSARLFYQTAGVINGALAACFPEGCGVRIIAEPGRYFAETSATLFTTILGQRASCGADGQGFKDYWLSDGTYGSFRIQVAVDGLEPSYSVLRSPLLPPPTAEEDCSLLACRLWGNSDRDGDVVHKAALLPALRDGDWLMFPYAGAYTICAASNYGGVCFTQPLKVFVYSSDAVRDLGGFDLPAAAAAAAAAGLDVAAAAAGGVGGSCGSMSDDNGSCSDDSMSACCERLLPCVALLQGLGLMCEGDSCVDNDDSKAGSESKVVMKPDTPDITEDDGADDVVSCGSGQEMKMAAAGQAFEAAADDADADASDGMVLGSCLDLESLAAGGGEALDVAVAGAGGLLLLQPAGSGEGGVAESIINFDCMSVASEATGLMDGVGEGCGGSGAAAAAEAEMGEVSSSVCV</sequence>
<comment type="cofactor">
    <cofactor evidence="1">
        <name>pyridoxal 5'-phosphate</name>
        <dbReference type="ChEBI" id="CHEBI:597326"/>
    </cofactor>
</comment>
<dbReference type="InterPro" id="IPR000183">
    <property type="entry name" value="Orn/DAP/Arg_de-COase"/>
</dbReference>
<dbReference type="FunFam" id="3.20.20.10:FF:000005">
    <property type="entry name" value="Ornithine decarboxylase"/>
    <property type="match status" value="1"/>
</dbReference>
<feature type="region of interest" description="Disordered" evidence="10">
    <location>
        <begin position="619"/>
        <end position="643"/>
    </location>
</feature>
<dbReference type="SUPFAM" id="SSF50621">
    <property type="entry name" value="Alanine racemase C-terminal domain-like"/>
    <property type="match status" value="1"/>
</dbReference>
<proteinExistence type="inferred from homology"/>
<evidence type="ECO:0000313" key="14">
    <source>
        <dbReference type="Proteomes" id="UP000256970"/>
    </source>
</evidence>
<dbReference type="InterPro" id="IPR022643">
    <property type="entry name" value="De-COase2_C"/>
</dbReference>
<evidence type="ECO:0000256" key="1">
    <source>
        <dbReference type="ARBA" id="ARBA00001933"/>
    </source>
</evidence>